<evidence type="ECO:0000313" key="2">
    <source>
        <dbReference type="Proteomes" id="UP000293331"/>
    </source>
</evidence>
<evidence type="ECO:0000313" key="1">
    <source>
        <dbReference type="EMBL" id="RYU89918.1"/>
    </source>
</evidence>
<keyword evidence="2" id="KW-1185">Reference proteome</keyword>
<dbReference type="Pfam" id="PF00300">
    <property type="entry name" value="His_Phos_1"/>
    <property type="match status" value="1"/>
</dbReference>
<name>A0A4Q5LK18_9SPHI</name>
<dbReference type="Proteomes" id="UP000293331">
    <property type="component" value="Unassembled WGS sequence"/>
</dbReference>
<gene>
    <name evidence="1" type="ORF">EWM62_10240</name>
</gene>
<dbReference type="RefSeq" id="WP_129876577.1">
    <property type="nucleotide sequence ID" value="NZ_SEWG01000004.1"/>
</dbReference>
<comment type="caution">
    <text evidence="1">The sequence shown here is derived from an EMBL/GenBank/DDBJ whole genome shotgun (WGS) entry which is preliminary data.</text>
</comment>
<dbReference type="AlphaFoldDB" id="A0A4Q5LK18"/>
<dbReference type="SMART" id="SM00855">
    <property type="entry name" value="PGAM"/>
    <property type="match status" value="1"/>
</dbReference>
<organism evidence="1 2">
    <name type="scientific">Mucilaginibacter terrigena</name>
    <dbReference type="NCBI Taxonomy" id="2492395"/>
    <lineage>
        <taxon>Bacteria</taxon>
        <taxon>Pseudomonadati</taxon>
        <taxon>Bacteroidota</taxon>
        <taxon>Sphingobacteriia</taxon>
        <taxon>Sphingobacteriales</taxon>
        <taxon>Sphingobacteriaceae</taxon>
        <taxon>Mucilaginibacter</taxon>
    </lineage>
</organism>
<dbReference type="PANTHER" id="PTHR47623:SF1">
    <property type="entry name" value="OS09G0287300 PROTEIN"/>
    <property type="match status" value="1"/>
</dbReference>
<dbReference type="InterPro" id="IPR029033">
    <property type="entry name" value="His_PPase_superfam"/>
</dbReference>
<proteinExistence type="predicted"/>
<reference evidence="1 2" key="1">
    <citation type="submission" date="2019-02" db="EMBL/GenBank/DDBJ databases">
        <title>Bacterial novel species Mucilaginibacter sp. 17JY9-4 isolated from soil.</title>
        <authorList>
            <person name="Jung H.-Y."/>
        </authorList>
    </citation>
    <scope>NUCLEOTIDE SEQUENCE [LARGE SCALE GENOMIC DNA]</scope>
    <source>
        <strain evidence="1 2">17JY9-4</strain>
    </source>
</reference>
<dbReference type="OrthoDB" id="9810154at2"/>
<evidence type="ECO:0008006" key="3">
    <source>
        <dbReference type="Google" id="ProtNLM"/>
    </source>
</evidence>
<dbReference type="SUPFAM" id="SSF53254">
    <property type="entry name" value="Phosphoglycerate mutase-like"/>
    <property type="match status" value="1"/>
</dbReference>
<accession>A0A4Q5LK18</accession>
<dbReference type="EMBL" id="SEWG01000004">
    <property type="protein sequence ID" value="RYU89918.1"/>
    <property type="molecule type" value="Genomic_DNA"/>
</dbReference>
<dbReference type="InterPro" id="IPR013078">
    <property type="entry name" value="His_Pase_superF_clade-1"/>
</dbReference>
<dbReference type="PANTHER" id="PTHR47623">
    <property type="entry name" value="OS09G0287300 PROTEIN"/>
    <property type="match status" value="1"/>
</dbReference>
<dbReference type="CDD" id="cd07067">
    <property type="entry name" value="HP_PGM_like"/>
    <property type="match status" value="1"/>
</dbReference>
<protein>
    <recommendedName>
        <fullName evidence="3">Histidine phosphatase family protein</fullName>
    </recommendedName>
</protein>
<dbReference type="Gene3D" id="3.40.50.1240">
    <property type="entry name" value="Phosphoglycerate mutase-like"/>
    <property type="match status" value="1"/>
</dbReference>
<sequence>MKKLLLIRHAKATHETGFTDFERPLTDKGFMQAELMAARLQVNSIQPQILVSSPALRTLSTANVFGQVLGLPQAITNKDIYDASENALLKVIYNLPDTHDLIALVGHNPGISQVLYYLSGAIKEVPPCAVALIEFDADSWAEVHEASGKLTHYDTPSPPAP</sequence>